<dbReference type="InterPro" id="IPR036390">
    <property type="entry name" value="WH_DNA-bd_sf"/>
</dbReference>
<dbReference type="Gene3D" id="3.40.190.290">
    <property type="match status" value="1"/>
</dbReference>
<dbReference type="GO" id="GO:0003677">
    <property type="term" value="F:DNA binding"/>
    <property type="evidence" value="ECO:0007669"/>
    <property type="project" value="UniProtKB-KW"/>
</dbReference>
<feature type="domain" description="HTH lysR-type" evidence="5">
    <location>
        <begin position="1"/>
        <end position="58"/>
    </location>
</feature>
<dbReference type="OrthoDB" id="3181812at2"/>
<keyword evidence="3" id="KW-0238">DNA-binding</keyword>
<dbReference type="PROSITE" id="PS50931">
    <property type="entry name" value="HTH_LYSR"/>
    <property type="match status" value="1"/>
</dbReference>
<dbReference type="InterPro" id="IPR036388">
    <property type="entry name" value="WH-like_DNA-bd_sf"/>
</dbReference>
<dbReference type="PRINTS" id="PR00039">
    <property type="entry name" value="HTHLYSR"/>
</dbReference>
<dbReference type="PANTHER" id="PTHR30419">
    <property type="entry name" value="HTH-TYPE TRANSCRIPTIONAL REGULATOR YBHD"/>
    <property type="match status" value="1"/>
</dbReference>
<dbReference type="InterPro" id="IPR000847">
    <property type="entry name" value="LysR_HTH_N"/>
</dbReference>
<keyword evidence="4" id="KW-0804">Transcription</keyword>
<dbReference type="RefSeq" id="WP_048316685.1">
    <property type="nucleotide sequence ID" value="NZ_CP015220.1"/>
</dbReference>
<dbReference type="Pfam" id="PF00126">
    <property type="entry name" value="HTH_1"/>
    <property type="match status" value="1"/>
</dbReference>
<protein>
    <submittedName>
        <fullName evidence="6">HTH-type transcriptional regulator GltC</fullName>
    </submittedName>
</protein>
<dbReference type="EMBL" id="CP015220">
    <property type="protein sequence ID" value="AMY22253.1"/>
    <property type="molecule type" value="Genomic_DNA"/>
</dbReference>
<organism evidence="6 7">
    <name type="scientific">Rhodococcoides fascians</name>
    <name type="common">Rhodococcus fascians</name>
    <dbReference type="NCBI Taxonomy" id="1828"/>
    <lineage>
        <taxon>Bacteria</taxon>
        <taxon>Bacillati</taxon>
        <taxon>Actinomycetota</taxon>
        <taxon>Actinomycetes</taxon>
        <taxon>Mycobacteriales</taxon>
        <taxon>Nocardiaceae</taxon>
        <taxon>Rhodococcoides</taxon>
    </lineage>
</organism>
<dbReference type="InterPro" id="IPR050950">
    <property type="entry name" value="HTH-type_LysR_regulators"/>
</dbReference>
<dbReference type="InterPro" id="IPR005119">
    <property type="entry name" value="LysR_subst-bd"/>
</dbReference>
<dbReference type="KEGG" id="rhs:A3Q41_00935"/>
<dbReference type="FunFam" id="1.10.10.10:FF:000001">
    <property type="entry name" value="LysR family transcriptional regulator"/>
    <property type="match status" value="1"/>
</dbReference>
<dbReference type="PANTHER" id="PTHR30419:SF31">
    <property type="entry name" value="BLR3139 PROTEIN"/>
    <property type="match status" value="1"/>
</dbReference>
<proteinExistence type="inferred from homology"/>
<dbReference type="SUPFAM" id="SSF53850">
    <property type="entry name" value="Periplasmic binding protein-like II"/>
    <property type="match status" value="1"/>
</dbReference>
<keyword evidence="2" id="KW-0805">Transcription regulation</keyword>
<evidence type="ECO:0000256" key="4">
    <source>
        <dbReference type="ARBA" id="ARBA00023163"/>
    </source>
</evidence>
<dbReference type="Proteomes" id="UP000076038">
    <property type="component" value="Chromosome"/>
</dbReference>
<name>A0A143QGG1_RHOFA</name>
<evidence type="ECO:0000313" key="7">
    <source>
        <dbReference type="Proteomes" id="UP000076038"/>
    </source>
</evidence>
<evidence type="ECO:0000313" key="6">
    <source>
        <dbReference type="EMBL" id="AMY22253.1"/>
    </source>
</evidence>
<dbReference type="Gene3D" id="1.10.10.10">
    <property type="entry name" value="Winged helix-like DNA-binding domain superfamily/Winged helix DNA-binding domain"/>
    <property type="match status" value="1"/>
</dbReference>
<dbReference type="GO" id="GO:0005829">
    <property type="term" value="C:cytosol"/>
    <property type="evidence" value="ECO:0007669"/>
    <property type="project" value="TreeGrafter"/>
</dbReference>
<keyword evidence="7" id="KW-1185">Reference proteome</keyword>
<evidence type="ECO:0000256" key="2">
    <source>
        <dbReference type="ARBA" id="ARBA00023015"/>
    </source>
</evidence>
<comment type="similarity">
    <text evidence="1">Belongs to the LysR transcriptional regulatory family.</text>
</comment>
<dbReference type="GO" id="GO:0003700">
    <property type="term" value="F:DNA-binding transcription factor activity"/>
    <property type="evidence" value="ECO:0007669"/>
    <property type="project" value="InterPro"/>
</dbReference>
<reference evidence="6 7" key="1">
    <citation type="journal article" date="2016" name="Genome Announc.">
        <title>Complete Genome and Plasmid Sequences for Rhodococcus fascians D188 and Draft Sequences for Rhodococcus Isolates PBTS 1 and PBTS 2.</title>
        <authorList>
            <person name="Stamler R.A."/>
            <person name="Vereecke D."/>
            <person name="Zhang Y."/>
            <person name="Schilkey F."/>
            <person name="Devitt N."/>
            <person name="Randall J.J."/>
        </authorList>
    </citation>
    <scope>NUCLEOTIDE SEQUENCE [LARGE SCALE GENOMIC DNA]</scope>
    <source>
        <strain evidence="6 7">PBTS2</strain>
    </source>
</reference>
<dbReference type="Pfam" id="PF03466">
    <property type="entry name" value="LysR_substrate"/>
    <property type="match status" value="1"/>
</dbReference>
<dbReference type="PATRIC" id="fig|1653479.3.peg.955"/>
<gene>
    <name evidence="6" type="primary">gltC_1</name>
    <name evidence="6" type="ORF">A3Q41_00935</name>
</gene>
<evidence type="ECO:0000256" key="3">
    <source>
        <dbReference type="ARBA" id="ARBA00023125"/>
    </source>
</evidence>
<dbReference type="AlphaFoldDB" id="A0A143QGG1"/>
<reference evidence="7" key="2">
    <citation type="submission" date="2016-04" db="EMBL/GenBank/DDBJ databases">
        <title>Complete Genome and Plasmid Sequences for Rhodococcus fascians D188 and Draft Sequences for Rhodococcus spp. Isolates PBTS 1 and PBTS 2.</title>
        <authorList>
            <person name="Stamer R."/>
            <person name="Vereecke D."/>
            <person name="Zhang Y."/>
            <person name="Schilkey F."/>
            <person name="Devitt N."/>
            <person name="Randall J."/>
        </authorList>
    </citation>
    <scope>NUCLEOTIDE SEQUENCE [LARGE SCALE GENOMIC DNA]</scope>
    <source>
        <strain evidence="7">PBTS2</strain>
    </source>
</reference>
<accession>A0A143QGG1</accession>
<evidence type="ECO:0000256" key="1">
    <source>
        <dbReference type="ARBA" id="ARBA00009437"/>
    </source>
</evidence>
<sequence>MELRHLEYFVAVSEEQNFTRAASRLHIVQSAVSAAIKSLERELGASLLDRNSKRVLLTEAGRALLPRARVVLDAARDARDAVDDVRGGLRGTVRIGTLTSIKPIDLPGLLGEYHRRFPHVQLITGAAPSGTQGLLESVADGRLDLAFVSDSGRRPAGIDVRELASSVLDLVLPSDHPLAERESLTLDDIAPYDFIDSPIGFGNRAVADRAFADAGLQRRVSIEITDISTGVAYVRNGLGISLLPRFVLTERSGVVVTTVSKVDLTWPLAVATSSTRAPSAAVRALLGVLDEFLA</sequence>
<dbReference type="SUPFAM" id="SSF46785">
    <property type="entry name" value="Winged helix' DNA-binding domain"/>
    <property type="match status" value="1"/>
</dbReference>
<evidence type="ECO:0000259" key="5">
    <source>
        <dbReference type="PROSITE" id="PS50931"/>
    </source>
</evidence>